<gene>
    <name evidence="9" type="ORF">ACJRO7_026502</name>
</gene>
<evidence type="ECO:0000256" key="5">
    <source>
        <dbReference type="ARBA" id="ARBA00023163"/>
    </source>
</evidence>
<feature type="compositionally biased region" description="Basic and acidic residues" evidence="7">
    <location>
        <begin position="269"/>
        <end position="278"/>
    </location>
</feature>
<evidence type="ECO:0000256" key="2">
    <source>
        <dbReference type="ARBA" id="ARBA00022737"/>
    </source>
</evidence>
<name>A0ABD3JYH5_EUCGL</name>
<evidence type="ECO:0000313" key="10">
    <source>
        <dbReference type="Proteomes" id="UP001634007"/>
    </source>
</evidence>
<comment type="subcellular location">
    <subcellularLocation>
        <location evidence="1">Nucleus</location>
    </subcellularLocation>
</comment>
<feature type="compositionally biased region" description="Low complexity" evidence="7">
    <location>
        <begin position="48"/>
        <end position="58"/>
    </location>
</feature>
<keyword evidence="4" id="KW-0238">DNA-binding</keyword>
<dbReference type="InterPro" id="IPR036576">
    <property type="entry name" value="WRKY_dom_sf"/>
</dbReference>
<feature type="compositionally biased region" description="Polar residues" evidence="7">
    <location>
        <begin position="247"/>
        <end position="264"/>
    </location>
</feature>
<keyword evidence="10" id="KW-1185">Reference proteome</keyword>
<organism evidence="9 10">
    <name type="scientific">Eucalyptus globulus</name>
    <name type="common">Tasmanian blue gum</name>
    <dbReference type="NCBI Taxonomy" id="34317"/>
    <lineage>
        <taxon>Eukaryota</taxon>
        <taxon>Viridiplantae</taxon>
        <taxon>Streptophyta</taxon>
        <taxon>Embryophyta</taxon>
        <taxon>Tracheophyta</taxon>
        <taxon>Spermatophyta</taxon>
        <taxon>Magnoliopsida</taxon>
        <taxon>eudicotyledons</taxon>
        <taxon>Gunneridae</taxon>
        <taxon>Pentapetalae</taxon>
        <taxon>rosids</taxon>
        <taxon>malvids</taxon>
        <taxon>Myrtales</taxon>
        <taxon>Myrtaceae</taxon>
        <taxon>Myrtoideae</taxon>
        <taxon>Eucalypteae</taxon>
        <taxon>Eucalyptus</taxon>
    </lineage>
</organism>
<evidence type="ECO:0000256" key="3">
    <source>
        <dbReference type="ARBA" id="ARBA00023015"/>
    </source>
</evidence>
<feature type="compositionally biased region" description="Low complexity" evidence="7">
    <location>
        <begin position="74"/>
        <end position="91"/>
    </location>
</feature>
<dbReference type="InterPro" id="IPR003657">
    <property type="entry name" value="WRKY_dom"/>
</dbReference>
<dbReference type="Pfam" id="PF03106">
    <property type="entry name" value="WRKY"/>
    <property type="match status" value="1"/>
</dbReference>
<feature type="region of interest" description="Disordered" evidence="7">
    <location>
        <begin position="125"/>
        <end position="155"/>
    </location>
</feature>
<feature type="region of interest" description="Disordered" evidence="7">
    <location>
        <begin position="22"/>
        <end position="108"/>
    </location>
</feature>
<accession>A0ABD3JYH5</accession>
<keyword evidence="3" id="KW-0805">Transcription regulation</keyword>
<dbReference type="PROSITE" id="PS50811">
    <property type="entry name" value="WRKY"/>
    <property type="match status" value="1"/>
</dbReference>
<dbReference type="PANTHER" id="PTHR31221">
    <property type="entry name" value="WRKY TRANSCRIPTION FACTOR PROTEIN 1-RELATED"/>
    <property type="match status" value="1"/>
</dbReference>
<dbReference type="Proteomes" id="UP001634007">
    <property type="component" value="Unassembled WGS sequence"/>
</dbReference>
<dbReference type="GO" id="GO:0005634">
    <property type="term" value="C:nucleus"/>
    <property type="evidence" value="ECO:0007669"/>
    <property type="project" value="UniProtKB-SubCell"/>
</dbReference>
<dbReference type="FunFam" id="2.20.25.80:FF:000006">
    <property type="entry name" value="WRKY transcription factor"/>
    <property type="match status" value="1"/>
</dbReference>
<evidence type="ECO:0000256" key="6">
    <source>
        <dbReference type="ARBA" id="ARBA00023242"/>
    </source>
</evidence>
<dbReference type="InterPro" id="IPR044810">
    <property type="entry name" value="WRKY_plant"/>
</dbReference>
<feature type="compositionally biased region" description="Basic and acidic residues" evidence="7">
    <location>
        <begin position="146"/>
        <end position="155"/>
    </location>
</feature>
<feature type="compositionally biased region" description="Polar residues" evidence="7">
    <location>
        <begin position="125"/>
        <end position="145"/>
    </location>
</feature>
<protein>
    <recommendedName>
        <fullName evidence="8">WRKY domain-containing protein</fullName>
    </recommendedName>
</protein>
<reference evidence="9 10" key="1">
    <citation type="submission" date="2024-11" db="EMBL/GenBank/DDBJ databases">
        <title>Chromosome-level genome assembly of Eucalyptus globulus Labill. provides insights into its genome evolution.</title>
        <authorList>
            <person name="Li X."/>
        </authorList>
    </citation>
    <scope>NUCLEOTIDE SEQUENCE [LARGE SCALE GENOMIC DNA]</scope>
    <source>
        <strain evidence="9">CL2024</strain>
        <tissue evidence="9">Fresh tender leaves</tissue>
    </source>
</reference>
<dbReference type="Gene3D" id="2.20.25.80">
    <property type="entry name" value="WRKY domain"/>
    <property type="match status" value="1"/>
</dbReference>
<evidence type="ECO:0000259" key="8">
    <source>
        <dbReference type="PROSITE" id="PS50811"/>
    </source>
</evidence>
<keyword evidence="5" id="KW-0804">Transcription</keyword>
<dbReference type="SUPFAM" id="SSF118290">
    <property type="entry name" value="WRKY DNA-binding domain"/>
    <property type="match status" value="1"/>
</dbReference>
<feature type="region of interest" description="Disordered" evidence="7">
    <location>
        <begin position="242"/>
        <end position="301"/>
    </location>
</feature>
<evidence type="ECO:0000256" key="1">
    <source>
        <dbReference type="ARBA" id="ARBA00004123"/>
    </source>
</evidence>
<dbReference type="AlphaFoldDB" id="A0ABD3JYH5"/>
<evidence type="ECO:0000256" key="7">
    <source>
        <dbReference type="SAM" id="MobiDB-lite"/>
    </source>
</evidence>
<keyword evidence="2" id="KW-0677">Repeat</keyword>
<keyword evidence="6" id="KW-0539">Nucleus</keyword>
<dbReference type="PANTHER" id="PTHR31221:SF360">
    <property type="entry name" value="WRKY DOMAIN-CONTAINING PROTEIN"/>
    <property type="match status" value="1"/>
</dbReference>
<comment type="caution">
    <text evidence="9">The sequence shown here is derived from an EMBL/GenBank/DDBJ whole genome shotgun (WGS) entry which is preliminary data.</text>
</comment>
<dbReference type="EMBL" id="JBJKBG010000007">
    <property type="protein sequence ID" value="KAL3729401.1"/>
    <property type="molecule type" value="Genomic_DNA"/>
</dbReference>
<proteinExistence type="predicted"/>
<feature type="domain" description="WRKY" evidence="8">
    <location>
        <begin position="152"/>
        <end position="210"/>
    </location>
</feature>
<evidence type="ECO:0000256" key="4">
    <source>
        <dbReference type="ARBA" id="ARBA00023125"/>
    </source>
</evidence>
<evidence type="ECO:0000313" key="9">
    <source>
        <dbReference type="EMBL" id="KAL3729401.1"/>
    </source>
</evidence>
<dbReference type="SMART" id="SM00774">
    <property type="entry name" value="WRKY"/>
    <property type="match status" value="1"/>
</dbReference>
<dbReference type="GO" id="GO:0003677">
    <property type="term" value="F:DNA binding"/>
    <property type="evidence" value="ECO:0007669"/>
    <property type="project" value="UniProtKB-KW"/>
</dbReference>
<sequence>MASPSASTGSLDPRASSLSSLLASALEDDPRRGSGVPKFKSIAPPSLPLSALPLSPSAFPTMPPGLSPADFLDSKVSPPLSLSPRSKSPDSYQQIPKGEDANYSTFTFQTNAKQQSAVKSELNPFQTNANNRSDYDNFQSQAQSMREQRKSDDGYNWRKYGQKQVKGSENPWHYYKCTHPECPTKKKVERSLDGQITEIVYKGTHNHAKPLAIRRSLASSASSVPSLAVPVYNPAAPKINDPAFSAHGSSQVDSATPENSSPSVIGNEPDPKRWKQEGENGGILAPGSRTGTSYSYLDMHT</sequence>